<comment type="caution">
    <text evidence="2">The sequence shown here is derived from an EMBL/GenBank/DDBJ whole genome shotgun (WGS) entry which is preliminary data.</text>
</comment>
<gene>
    <name evidence="2" type="ORF">ACE1B6_22190</name>
</gene>
<evidence type="ECO:0000313" key="3">
    <source>
        <dbReference type="Proteomes" id="UP001576776"/>
    </source>
</evidence>
<dbReference type="PROSITE" id="PS51934">
    <property type="entry name" value="LRAT"/>
    <property type="match status" value="1"/>
</dbReference>
<feature type="domain" description="LRAT" evidence="1">
    <location>
        <begin position="27"/>
        <end position="117"/>
    </location>
</feature>
<dbReference type="EMBL" id="JBHFNS010000080">
    <property type="protein sequence ID" value="MFB2937967.1"/>
    <property type="molecule type" value="Genomic_DNA"/>
</dbReference>
<dbReference type="Gene3D" id="3.90.1720.10">
    <property type="entry name" value="endopeptidase domain like (from Nostoc punctiforme)"/>
    <property type="match status" value="1"/>
</dbReference>
<name>A0ABV4YGK9_9CYAN</name>
<dbReference type="InterPro" id="IPR007053">
    <property type="entry name" value="LRAT_dom"/>
</dbReference>
<proteinExistence type="predicted"/>
<evidence type="ECO:0000313" key="2">
    <source>
        <dbReference type="EMBL" id="MFB2937967.1"/>
    </source>
</evidence>
<keyword evidence="3" id="KW-1185">Reference proteome</keyword>
<dbReference type="RefSeq" id="WP_413259451.1">
    <property type="nucleotide sequence ID" value="NZ_JBHFNS010000080.1"/>
</dbReference>
<sequence>MEIKPETDSIILTFKAYVDYQSSKAGRLIHNWDGVWHYYITISDTHVFNFGGNGFAVFPIPLNSQEVTQIKLLNKKEVLDRCLIAYQLFKDWHYGLLGWNCEHFARLVTTGEAVSYQVKESALACLNHNGYHPLAMKMMNEACLSYS</sequence>
<evidence type="ECO:0000259" key="1">
    <source>
        <dbReference type="PROSITE" id="PS51934"/>
    </source>
</evidence>
<organism evidence="2 3">
    <name type="scientific">Floridaenema fluviatile BLCC-F154</name>
    <dbReference type="NCBI Taxonomy" id="3153640"/>
    <lineage>
        <taxon>Bacteria</taxon>
        <taxon>Bacillati</taxon>
        <taxon>Cyanobacteriota</taxon>
        <taxon>Cyanophyceae</taxon>
        <taxon>Oscillatoriophycideae</taxon>
        <taxon>Aerosakkonematales</taxon>
        <taxon>Aerosakkonemataceae</taxon>
        <taxon>Floridanema</taxon>
        <taxon>Floridanema fluviatile</taxon>
    </lineage>
</organism>
<dbReference type="Proteomes" id="UP001576776">
    <property type="component" value="Unassembled WGS sequence"/>
</dbReference>
<protein>
    <recommendedName>
        <fullName evidence="1">LRAT domain-containing protein</fullName>
    </recommendedName>
</protein>
<accession>A0ABV4YGK9</accession>
<reference evidence="2 3" key="1">
    <citation type="submission" date="2024-09" db="EMBL/GenBank/DDBJ databases">
        <title>Floridaenema gen nov. (Aerosakkonemataceae, Aerosakkonematales ord. nov., Cyanobacteria) from benthic tropical and subtropical fresh waters, with the description of four new species.</title>
        <authorList>
            <person name="Moretto J.A."/>
            <person name="Berthold D.E."/>
            <person name="Lefler F.W."/>
            <person name="Huang I.-S."/>
            <person name="Laughinghouse H. IV."/>
        </authorList>
    </citation>
    <scope>NUCLEOTIDE SEQUENCE [LARGE SCALE GENOMIC DNA]</scope>
    <source>
        <strain evidence="2 3">BLCC-F154</strain>
    </source>
</reference>